<evidence type="ECO:0000313" key="1">
    <source>
        <dbReference type="EMBL" id="KAI0031934.1"/>
    </source>
</evidence>
<accession>A0ACB8QJM4</accession>
<evidence type="ECO:0000313" key="2">
    <source>
        <dbReference type="Proteomes" id="UP000814128"/>
    </source>
</evidence>
<gene>
    <name evidence="1" type="ORF">K488DRAFT_26548</name>
</gene>
<name>A0ACB8QJM4_9AGAM</name>
<comment type="caution">
    <text evidence="1">The sequence shown here is derived from an EMBL/GenBank/DDBJ whole genome shotgun (WGS) entry which is preliminary data.</text>
</comment>
<reference evidence="1" key="1">
    <citation type="submission" date="2021-02" db="EMBL/GenBank/DDBJ databases">
        <authorList>
            <consortium name="DOE Joint Genome Institute"/>
            <person name="Ahrendt S."/>
            <person name="Looney B.P."/>
            <person name="Miyauchi S."/>
            <person name="Morin E."/>
            <person name="Drula E."/>
            <person name="Courty P.E."/>
            <person name="Chicoki N."/>
            <person name="Fauchery L."/>
            <person name="Kohler A."/>
            <person name="Kuo A."/>
            <person name="Labutti K."/>
            <person name="Pangilinan J."/>
            <person name="Lipzen A."/>
            <person name="Riley R."/>
            <person name="Andreopoulos W."/>
            <person name="He G."/>
            <person name="Johnson J."/>
            <person name="Barry K.W."/>
            <person name="Grigoriev I.V."/>
            <person name="Nagy L."/>
            <person name="Hibbett D."/>
            <person name="Henrissat B."/>
            <person name="Matheny P.B."/>
            <person name="Labbe J."/>
            <person name="Martin F."/>
        </authorList>
    </citation>
    <scope>NUCLEOTIDE SEQUENCE</scope>
    <source>
        <strain evidence="1">EC-137</strain>
    </source>
</reference>
<reference evidence="1" key="2">
    <citation type="journal article" date="2022" name="New Phytol.">
        <title>Evolutionary transition to the ectomycorrhizal habit in the genomes of a hyperdiverse lineage of mushroom-forming fungi.</title>
        <authorList>
            <person name="Looney B."/>
            <person name="Miyauchi S."/>
            <person name="Morin E."/>
            <person name="Drula E."/>
            <person name="Courty P.E."/>
            <person name="Kohler A."/>
            <person name="Kuo A."/>
            <person name="LaButti K."/>
            <person name="Pangilinan J."/>
            <person name="Lipzen A."/>
            <person name="Riley R."/>
            <person name="Andreopoulos W."/>
            <person name="He G."/>
            <person name="Johnson J."/>
            <person name="Nolan M."/>
            <person name="Tritt A."/>
            <person name="Barry K.W."/>
            <person name="Grigoriev I.V."/>
            <person name="Nagy L.G."/>
            <person name="Hibbett D."/>
            <person name="Henrissat B."/>
            <person name="Matheny P.B."/>
            <person name="Labbe J."/>
            <person name="Martin F.M."/>
        </authorList>
    </citation>
    <scope>NUCLEOTIDE SEQUENCE</scope>
    <source>
        <strain evidence="1">EC-137</strain>
    </source>
</reference>
<feature type="non-terminal residue" evidence="1">
    <location>
        <position position="1"/>
    </location>
</feature>
<protein>
    <submittedName>
        <fullName evidence="1">Uncharacterized protein</fullName>
    </submittedName>
</protein>
<sequence>APPPWLLKASSWVLKVKISPSNADNDSDSIGENSNSSPAILQGFPPGAYPPFENIHESALEEVDGRPQRRGTSASVCILRCSDSPVGPYDELILLPGGFRNPRTRDVTSRISSAYVSSESSAWNGRRNWNIPKHLARFEWEPAGPRRTILRVYHHADAPSPFSTTKPFFTATLSNARFLGVYIPPVFLGKRSWMIQPPLNEGVSAIAVSTLSWLSITPKYKGRWSFGYAEPVSEDRGGLPAFGDGVSFPKLVLASKRGMTFKGDLVFVKADDI</sequence>
<dbReference type="Proteomes" id="UP000814128">
    <property type="component" value="Unassembled WGS sequence"/>
</dbReference>
<organism evidence="1 2">
    <name type="scientific">Vararia minispora EC-137</name>
    <dbReference type="NCBI Taxonomy" id="1314806"/>
    <lineage>
        <taxon>Eukaryota</taxon>
        <taxon>Fungi</taxon>
        <taxon>Dikarya</taxon>
        <taxon>Basidiomycota</taxon>
        <taxon>Agaricomycotina</taxon>
        <taxon>Agaricomycetes</taxon>
        <taxon>Russulales</taxon>
        <taxon>Lachnocladiaceae</taxon>
        <taxon>Vararia</taxon>
    </lineage>
</organism>
<proteinExistence type="predicted"/>
<dbReference type="EMBL" id="MU273563">
    <property type="protein sequence ID" value="KAI0031934.1"/>
    <property type="molecule type" value="Genomic_DNA"/>
</dbReference>
<feature type="non-terminal residue" evidence="1">
    <location>
        <position position="273"/>
    </location>
</feature>
<keyword evidence="2" id="KW-1185">Reference proteome</keyword>